<accession>A0A2P2D3V1</accession>
<dbReference type="PANTHER" id="PTHR43280:SF29">
    <property type="entry name" value="ARAC-FAMILY TRANSCRIPTIONAL REGULATOR"/>
    <property type="match status" value="1"/>
</dbReference>
<keyword evidence="4" id="KW-0812">Transmembrane</keyword>
<dbReference type="PROSITE" id="PS01124">
    <property type="entry name" value="HTH_ARAC_FAMILY_2"/>
    <property type="match status" value="1"/>
</dbReference>
<keyword evidence="2 6" id="KW-0238">DNA-binding</keyword>
<evidence type="ECO:0000313" key="6">
    <source>
        <dbReference type="EMBL" id="GBF39298.1"/>
    </source>
</evidence>
<keyword evidence="7" id="KW-1185">Reference proteome</keyword>
<dbReference type="PANTHER" id="PTHR43280">
    <property type="entry name" value="ARAC-FAMILY TRANSCRIPTIONAL REGULATOR"/>
    <property type="match status" value="1"/>
</dbReference>
<keyword evidence="4" id="KW-1133">Transmembrane helix</keyword>
<dbReference type="InterPro" id="IPR009057">
    <property type="entry name" value="Homeodomain-like_sf"/>
</dbReference>
<keyword evidence="3" id="KW-0804">Transcription</keyword>
<dbReference type="InterPro" id="IPR018062">
    <property type="entry name" value="HTH_AraC-typ_CS"/>
</dbReference>
<dbReference type="PROSITE" id="PS00041">
    <property type="entry name" value="HTH_ARAC_FAMILY_1"/>
    <property type="match status" value="1"/>
</dbReference>
<name>A0A2P2D3V1_9LEPT</name>
<feature type="transmembrane region" description="Helical" evidence="4">
    <location>
        <begin position="71"/>
        <end position="92"/>
    </location>
</feature>
<evidence type="ECO:0000256" key="2">
    <source>
        <dbReference type="ARBA" id="ARBA00023125"/>
    </source>
</evidence>
<evidence type="ECO:0000259" key="5">
    <source>
        <dbReference type="PROSITE" id="PS01124"/>
    </source>
</evidence>
<reference evidence="6 7" key="1">
    <citation type="submission" date="2018-02" db="EMBL/GenBank/DDBJ databases">
        <title>Novel Leptospira species isolated from soil and water in Japan.</title>
        <authorList>
            <person name="Nakao R."/>
            <person name="Masuzawa T."/>
        </authorList>
    </citation>
    <scope>NUCLEOTIDE SEQUENCE [LARGE SCALE GENOMIC DNA]</scope>
    <source>
        <strain evidence="6 7">E8</strain>
    </source>
</reference>
<evidence type="ECO:0000256" key="3">
    <source>
        <dbReference type="ARBA" id="ARBA00023163"/>
    </source>
</evidence>
<feature type="transmembrane region" description="Helical" evidence="4">
    <location>
        <begin position="6"/>
        <end position="21"/>
    </location>
</feature>
<feature type="transmembrane region" description="Helical" evidence="4">
    <location>
        <begin position="104"/>
        <end position="123"/>
    </location>
</feature>
<comment type="caution">
    <text evidence="6">The sequence shown here is derived from an EMBL/GenBank/DDBJ whole genome shotgun (WGS) entry which is preliminary data.</text>
</comment>
<feature type="transmembrane region" description="Helical" evidence="4">
    <location>
        <begin position="41"/>
        <end position="59"/>
    </location>
</feature>
<dbReference type="RefSeq" id="WP_174704459.1">
    <property type="nucleotide sequence ID" value="NZ_BFAY01000011.1"/>
</dbReference>
<evidence type="ECO:0000313" key="7">
    <source>
        <dbReference type="Proteomes" id="UP000245076"/>
    </source>
</evidence>
<dbReference type="InterPro" id="IPR018060">
    <property type="entry name" value="HTH_AraC"/>
</dbReference>
<dbReference type="GO" id="GO:0043565">
    <property type="term" value="F:sequence-specific DNA binding"/>
    <property type="evidence" value="ECO:0007669"/>
    <property type="project" value="InterPro"/>
</dbReference>
<dbReference type="SUPFAM" id="SSF46689">
    <property type="entry name" value="Homeodomain-like"/>
    <property type="match status" value="1"/>
</dbReference>
<sequence>MDTFLAFGAGLSFLLAISEFIRNKGRKIQGTDLGSKTKSAFNQPIGFFFLSLSIVQFHLYLELSNQLKEYLWFAEIHIPFLFFTGPLAYLYFRRLGGLTVRALNLVHFFPGIVSFLFLLPFVLSDPNSKLEYVSVYPPRNIYFQFLFGLLVLGTVSNLVYPLLLIGKIRKWKTFVQKEEARVFSPFLALFYASIFVIFLFVIAQIFFMPLFIVAAAALTLIVCFVFLSASTSPDLIVSFEKTAKEAGYNETRLQGLDVDAVIQKMEELMRDKKLYLDEELTLPIFSDELKIKTHQLSEILNDKMRIGFREYIAGFRLEEASKMLREEPQRSVLSVIYAAGFKSKSAFHKLFQEKYGCSPGEYRSSLSNKP</sequence>
<feature type="transmembrane region" description="Helical" evidence="4">
    <location>
        <begin position="211"/>
        <end position="229"/>
    </location>
</feature>
<dbReference type="Proteomes" id="UP000245076">
    <property type="component" value="Unassembled WGS sequence"/>
</dbReference>
<organism evidence="6 7">
    <name type="scientific">Leptospira johnsonii</name>
    <dbReference type="NCBI Taxonomy" id="1917820"/>
    <lineage>
        <taxon>Bacteria</taxon>
        <taxon>Pseudomonadati</taxon>
        <taxon>Spirochaetota</taxon>
        <taxon>Spirochaetia</taxon>
        <taxon>Leptospirales</taxon>
        <taxon>Leptospiraceae</taxon>
        <taxon>Leptospira</taxon>
    </lineage>
</organism>
<dbReference type="EMBL" id="BFAY01000011">
    <property type="protein sequence ID" value="GBF39298.1"/>
    <property type="molecule type" value="Genomic_DNA"/>
</dbReference>
<evidence type="ECO:0000256" key="4">
    <source>
        <dbReference type="SAM" id="Phobius"/>
    </source>
</evidence>
<dbReference type="AlphaFoldDB" id="A0A2P2D3V1"/>
<protein>
    <submittedName>
        <fullName evidence="6">DNA-binding helix-turn-helix protein</fullName>
    </submittedName>
</protein>
<proteinExistence type="predicted"/>
<dbReference type="Gene3D" id="1.10.10.60">
    <property type="entry name" value="Homeodomain-like"/>
    <property type="match status" value="1"/>
</dbReference>
<dbReference type="SMART" id="SM00342">
    <property type="entry name" value="HTH_ARAC"/>
    <property type="match status" value="1"/>
</dbReference>
<feature type="transmembrane region" description="Helical" evidence="4">
    <location>
        <begin position="143"/>
        <end position="165"/>
    </location>
</feature>
<feature type="domain" description="HTH araC/xylS-type" evidence="5">
    <location>
        <begin position="259"/>
        <end position="365"/>
    </location>
</feature>
<evidence type="ECO:0000256" key="1">
    <source>
        <dbReference type="ARBA" id="ARBA00023015"/>
    </source>
</evidence>
<feature type="transmembrane region" description="Helical" evidence="4">
    <location>
        <begin position="186"/>
        <end position="205"/>
    </location>
</feature>
<keyword evidence="1" id="KW-0805">Transcription regulation</keyword>
<dbReference type="Pfam" id="PF12833">
    <property type="entry name" value="HTH_18"/>
    <property type="match status" value="1"/>
</dbReference>
<gene>
    <name evidence="6" type="ORF">LPTSP1_22990</name>
</gene>
<dbReference type="GO" id="GO:0003700">
    <property type="term" value="F:DNA-binding transcription factor activity"/>
    <property type="evidence" value="ECO:0007669"/>
    <property type="project" value="InterPro"/>
</dbReference>
<keyword evidence="4" id="KW-0472">Membrane</keyword>